<dbReference type="PANTHER" id="PTHR37533:SF2">
    <property type="entry name" value="FLAGELLAR HOOK-LENGTH CONTROL PROTEIN"/>
    <property type="match status" value="1"/>
</dbReference>
<dbReference type="InterPro" id="IPR052563">
    <property type="entry name" value="FliK"/>
</dbReference>
<dbReference type="PRINTS" id="PR01007">
    <property type="entry name" value="FLGHOOKFLIK"/>
</dbReference>
<comment type="function">
    <text evidence="1">Controls the length of the flagellar hook.</text>
</comment>
<evidence type="ECO:0000256" key="4">
    <source>
        <dbReference type="SAM" id="MobiDB-lite"/>
    </source>
</evidence>
<dbReference type="GO" id="GO:0044780">
    <property type="term" value="P:bacterial-type flagellum assembly"/>
    <property type="evidence" value="ECO:0007669"/>
    <property type="project" value="InterPro"/>
</dbReference>
<evidence type="ECO:0000256" key="2">
    <source>
        <dbReference type="ARBA" id="ARBA00009149"/>
    </source>
</evidence>
<dbReference type="Pfam" id="PF02120">
    <property type="entry name" value="Flg_hook"/>
    <property type="match status" value="1"/>
</dbReference>
<dbReference type="Gene3D" id="3.30.750.140">
    <property type="match status" value="1"/>
</dbReference>
<gene>
    <name evidence="6" type="ORF">B8V81_4627</name>
</gene>
<evidence type="ECO:0000256" key="3">
    <source>
        <dbReference type="ARBA" id="ARBA00022795"/>
    </source>
</evidence>
<dbReference type="InterPro" id="IPR001635">
    <property type="entry name" value="Flag_hook_Flik"/>
</dbReference>
<feature type="compositionally biased region" description="Gly residues" evidence="4">
    <location>
        <begin position="442"/>
        <end position="457"/>
    </location>
</feature>
<protein>
    <submittedName>
        <fullName evidence="6">Fe-S oxidoreductase</fullName>
    </submittedName>
</protein>
<feature type="domain" description="Flagellar hook-length control protein-like C-terminal" evidence="5">
    <location>
        <begin position="360"/>
        <end position="432"/>
    </location>
</feature>
<comment type="caution">
    <text evidence="6">The sequence shown here is derived from an EMBL/GenBank/DDBJ whole genome shotgun (WGS) entry which is preliminary data.</text>
</comment>
<dbReference type="CDD" id="cd17470">
    <property type="entry name" value="T3SS_Flik_C"/>
    <property type="match status" value="1"/>
</dbReference>
<keyword evidence="3" id="KW-1005">Bacterial flagellum biogenesis</keyword>
<comment type="similarity">
    <text evidence="2">Belongs to the FliK family.</text>
</comment>
<dbReference type="Proteomes" id="UP000234789">
    <property type="component" value="Unassembled WGS sequence"/>
</dbReference>
<dbReference type="AlphaFoldDB" id="A0A2N5N760"/>
<dbReference type="PANTHER" id="PTHR37533">
    <property type="entry name" value="FLAGELLAR HOOK-LENGTH CONTROL PROTEIN"/>
    <property type="match status" value="1"/>
</dbReference>
<feature type="compositionally biased region" description="Basic and acidic residues" evidence="4">
    <location>
        <begin position="98"/>
        <end position="111"/>
    </location>
</feature>
<feature type="region of interest" description="Disordered" evidence="4">
    <location>
        <begin position="88"/>
        <end position="119"/>
    </location>
</feature>
<organism evidence="6 7">
    <name type="scientific">Paenibacillus pasadenensis</name>
    <dbReference type="NCBI Taxonomy" id="217090"/>
    <lineage>
        <taxon>Bacteria</taxon>
        <taxon>Bacillati</taxon>
        <taxon>Bacillota</taxon>
        <taxon>Bacilli</taxon>
        <taxon>Bacillales</taxon>
        <taxon>Paenibacillaceae</taxon>
        <taxon>Paenibacillus</taxon>
    </lineage>
</organism>
<keyword evidence="7" id="KW-1185">Reference proteome</keyword>
<name>A0A2N5N760_9BACL</name>
<evidence type="ECO:0000313" key="7">
    <source>
        <dbReference type="Proteomes" id="UP000234789"/>
    </source>
</evidence>
<proteinExistence type="inferred from homology"/>
<dbReference type="InterPro" id="IPR038610">
    <property type="entry name" value="FliK-like_C_sf"/>
</dbReference>
<accession>A0A2N5N760</accession>
<evidence type="ECO:0000313" key="6">
    <source>
        <dbReference type="EMBL" id="PLT46196.1"/>
    </source>
</evidence>
<feature type="region of interest" description="Disordered" evidence="4">
    <location>
        <begin position="305"/>
        <end position="329"/>
    </location>
</feature>
<dbReference type="InterPro" id="IPR021136">
    <property type="entry name" value="Flagellar_hook_control-like_C"/>
</dbReference>
<dbReference type="GO" id="GO:0009424">
    <property type="term" value="C:bacterial-type flagellum hook"/>
    <property type="evidence" value="ECO:0007669"/>
    <property type="project" value="InterPro"/>
</dbReference>
<reference evidence="6 7" key="1">
    <citation type="submission" date="2017-05" db="EMBL/GenBank/DDBJ databases">
        <title>Functional genome analysis of Paenibacillus pasadenensis strain R16: insights on endophytic life style and antifungal activity.</title>
        <authorList>
            <person name="Passera A."/>
            <person name="Marcolungo L."/>
            <person name="Casati P."/>
            <person name="Brasca M."/>
            <person name="Quaglino F."/>
            <person name="Delledonne M."/>
        </authorList>
    </citation>
    <scope>NUCLEOTIDE SEQUENCE [LARGE SCALE GENOMIC DNA]</scope>
    <source>
        <strain evidence="6 7">R16</strain>
    </source>
</reference>
<feature type="region of interest" description="Disordered" evidence="4">
    <location>
        <begin position="438"/>
        <end position="459"/>
    </location>
</feature>
<evidence type="ECO:0000256" key="1">
    <source>
        <dbReference type="ARBA" id="ARBA00003944"/>
    </source>
</evidence>
<dbReference type="EMBL" id="NFEZ01000004">
    <property type="protein sequence ID" value="PLT46196.1"/>
    <property type="molecule type" value="Genomic_DNA"/>
</dbReference>
<sequence>MEMAITQSTVPTAGSSPVGTAAAKISASSSAGTAFQQLIGSMNAAGGSTFAVGQAGAAGSAAASPQGEAATLLQAAIAQLAGLAPGTPASAADAVSGAEKEDGAEAAEAEKAGASGESAEGTLLGQLDELLDLLTDLQDADAALSDEAMDAAASELGALLALLGLPAPQAQPATVGADQAASPDSLQGAAAGKPLVLESLLVLHQALQDGKPLKLGASDASALVSRQLAKLGELLAGTERSTAGGRAGGAADGQAAIAVKAAPAAFLERLNAASAQVRAALEAKPSAARAAEAAPAAAIDAAPGALPGSASSEAAPQLSAPAAPAPQPGAAQTAALPVVAMRRFAEEMAGIMLQKLDITASGQSSEARILLNPEHLGQVDIKLHLHNGQLTALFLADSPAAREAIENQLAQLRQSLQLQGIQVDRMEVGSGELQTSLSFGQQQGGGGRGQSFTGGGRATEEAAALREADAATQTAIRELGFGRSVNETA</sequence>
<evidence type="ECO:0000259" key="5">
    <source>
        <dbReference type="Pfam" id="PF02120"/>
    </source>
</evidence>
<dbReference type="RefSeq" id="WP_101809237.1">
    <property type="nucleotide sequence ID" value="NZ_NFEZ01000004.1"/>
</dbReference>